<dbReference type="InterPro" id="IPR058981">
    <property type="entry name" value="MGRN1/RNF157-like_N"/>
</dbReference>
<evidence type="ECO:0000256" key="2">
    <source>
        <dbReference type="ARBA" id="ARBA00012483"/>
    </source>
</evidence>
<dbReference type="PANTHER" id="PTHR22996:SF0">
    <property type="entry name" value="RE60872P-RELATED"/>
    <property type="match status" value="1"/>
</dbReference>
<dbReference type="GO" id="GO:0061630">
    <property type="term" value="F:ubiquitin protein ligase activity"/>
    <property type="evidence" value="ECO:0007669"/>
    <property type="project" value="UniProtKB-EC"/>
</dbReference>
<dbReference type="InterPro" id="IPR001841">
    <property type="entry name" value="Znf_RING"/>
</dbReference>
<dbReference type="InParanoid" id="A0A2V0PJG1"/>
<dbReference type="InterPro" id="IPR045194">
    <property type="entry name" value="MGRN1/RNF157-like"/>
</dbReference>
<evidence type="ECO:0000256" key="7">
    <source>
        <dbReference type="ARBA" id="ARBA00022833"/>
    </source>
</evidence>
<feature type="compositionally biased region" description="Low complexity" evidence="9">
    <location>
        <begin position="15"/>
        <end position="36"/>
    </location>
</feature>
<keyword evidence="12" id="KW-1185">Reference proteome</keyword>
<dbReference type="Proteomes" id="UP000247498">
    <property type="component" value="Unassembled WGS sequence"/>
</dbReference>
<dbReference type="SUPFAM" id="SSF57850">
    <property type="entry name" value="RING/U-box"/>
    <property type="match status" value="1"/>
</dbReference>
<comment type="catalytic activity">
    <reaction evidence="1">
        <text>S-ubiquitinyl-[E2 ubiquitin-conjugating enzyme]-L-cysteine + [acceptor protein]-L-lysine = [E2 ubiquitin-conjugating enzyme]-L-cysteine + N(6)-ubiquitinyl-[acceptor protein]-L-lysine.</text>
        <dbReference type="EC" id="2.3.2.27"/>
    </reaction>
</comment>
<dbReference type="EC" id="2.3.2.27" evidence="2"/>
<dbReference type="Gene3D" id="3.30.40.10">
    <property type="entry name" value="Zinc/RING finger domain, C3HC4 (zinc finger)"/>
    <property type="match status" value="1"/>
</dbReference>
<keyword evidence="5 8" id="KW-0863">Zinc-finger</keyword>
<dbReference type="SMART" id="SM00184">
    <property type="entry name" value="RING"/>
    <property type="match status" value="1"/>
</dbReference>
<evidence type="ECO:0000256" key="9">
    <source>
        <dbReference type="SAM" id="MobiDB-lite"/>
    </source>
</evidence>
<dbReference type="InterPro" id="IPR013083">
    <property type="entry name" value="Znf_RING/FYVE/PHD"/>
</dbReference>
<feature type="domain" description="RING-type" evidence="10">
    <location>
        <begin position="264"/>
        <end position="303"/>
    </location>
</feature>
<accession>A0A2V0PJG1</accession>
<comment type="caution">
    <text evidence="11">The sequence shown here is derived from an EMBL/GenBank/DDBJ whole genome shotgun (WGS) entry which is preliminary data.</text>
</comment>
<organism evidence="11 12">
    <name type="scientific">Raphidocelis subcapitata</name>
    <dbReference type="NCBI Taxonomy" id="307507"/>
    <lineage>
        <taxon>Eukaryota</taxon>
        <taxon>Viridiplantae</taxon>
        <taxon>Chlorophyta</taxon>
        <taxon>core chlorophytes</taxon>
        <taxon>Chlorophyceae</taxon>
        <taxon>CS clade</taxon>
        <taxon>Sphaeropleales</taxon>
        <taxon>Selenastraceae</taxon>
        <taxon>Raphidocelis</taxon>
    </lineage>
</organism>
<dbReference type="Pfam" id="PF26192">
    <property type="entry name" value="RNF157-like_N"/>
    <property type="match status" value="1"/>
</dbReference>
<evidence type="ECO:0000259" key="10">
    <source>
        <dbReference type="PROSITE" id="PS50089"/>
    </source>
</evidence>
<name>A0A2V0PJG1_9CHLO</name>
<evidence type="ECO:0000256" key="6">
    <source>
        <dbReference type="ARBA" id="ARBA00022786"/>
    </source>
</evidence>
<dbReference type="FunCoup" id="A0A2V0PJG1">
    <property type="interactions" value="948"/>
</dbReference>
<evidence type="ECO:0000313" key="12">
    <source>
        <dbReference type="Proteomes" id="UP000247498"/>
    </source>
</evidence>
<evidence type="ECO:0000256" key="3">
    <source>
        <dbReference type="ARBA" id="ARBA00022679"/>
    </source>
</evidence>
<protein>
    <recommendedName>
        <fullName evidence="2">RING-type E3 ubiquitin transferase</fullName>
        <ecNumber evidence="2">2.3.2.27</ecNumber>
    </recommendedName>
</protein>
<keyword evidence="4" id="KW-0479">Metal-binding</keyword>
<proteinExistence type="predicted"/>
<dbReference type="PANTHER" id="PTHR22996">
    <property type="entry name" value="MAHOGUNIN"/>
    <property type="match status" value="1"/>
</dbReference>
<dbReference type="AlphaFoldDB" id="A0A2V0PJG1"/>
<dbReference type="PROSITE" id="PS50089">
    <property type="entry name" value="ZF_RING_2"/>
    <property type="match status" value="1"/>
</dbReference>
<evidence type="ECO:0000313" key="11">
    <source>
        <dbReference type="EMBL" id="GBF99856.1"/>
    </source>
</evidence>
<keyword evidence="7" id="KW-0862">Zinc</keyword>
<gene>
    <name evidence="11" type="ORF">Rsub_12496</name>
</gene>
<evidence type="ECO:0000256" key="5">
    <source>
        <dbReference type="ARBA" id="ARBA00022771"/>
    </source>
</evidence>
<feature type="region of interest" description="Disordered" evidence="9">
    <location>
        <begin position="1"/>
        <end position="66"/>
    </location>
</feature>
<keyword evidence="6" id="KW-0833">Ubl conjugation pathway</keyword>
<evidence type="ECO:0000256" key="4">
    <source>
        <dbReference type="ARBA" id="ARBA00022723"/>
    </source>
</evidence>
<dbReference type="GO" id="GO:0016567">
    <property type="term" value="P:protein ubiquitination"/>
    <property type="evidence" value="ECO:0007669"/>
    <property type="project" value="TreeGrafter"/>
</dbReference>
<keyword evidence="3" id="KW-0808">Transferase</keyword>
<dbReference type="OrthoDB" id="1711136at2759"/>
<dbReference type="Pfam" id="PF13920">
    <property type="entry name" value="zf-C3HC4_3"/>
    <property type="match status" value="1"/>
</dbReference>
<sequence length="335" mass="34757">MGSASSRPHGSGGRPAAAAPAYEPPQHVVPRPSQQQPAPPPTAEASSTGRGRPAADRYAQTSTVKNPCNLRKGSLRVAPAAAGRPGEFELQFAFDATAPCRVTTFLLVTEDPSKGCSLASALLGAPPRQPVAYESGPGLQFPPPGGCAAAASHAVDLATTPLSHMTLASGNSYPIVIRLEALSEAARAEGRSLDELPPGAPLPAWVRAQSTYARLAPGGADGALKVEVLKQTVWANGARYELREIYGMRGGGDEGPGDLEAGDCVICLCEERSAMVLPCRHMCLCRDCAVALKTRTNKCPVCRNPIQSLLHLTINRRPPSPPAAVAGGGTPVAVR</sequence>
<evidence type="ECO:0000256" key="1">
    <source>
        <dbReference type="ARBA" id="ARBA00000900"/>
    </source>
</evidence>
<dbReference type="EMBL" id="BDRX01000177">
    <property type="protein sequence ID" value="GBF99856.1"/>
    <property type="molecule type" value="Genomic_DNA"/>
</dbReference>
<evidence type="ECO:0000256" key="8">
    <source>
        <dbReference type="PROSITE-ProRule" id="PRU00175"/>
    </source>
</evidence>
<dbReference type="GO" id="GO:0008270">
    <property type="term" value="F:zinc ion binding"/>
    <property type="evidence" value="ECO:0007669"/>
    <property type="project" value="UniProtKB-KW"/>
</dbReference>
<reference evidence="11 12" key="1">
    <citation type="journal article" date="2018" name="Sci. Rep.">
        <title>Raphidocelis subcapitata (=Pseudokirchneriella subcapitata) provides an insight into genome evolution and environmental adaptations in the Sphaeropleales.</title>
        <authorList>
            <person name="Suzuki S."/>
            <person name="Yamaguchi H."/>
            <person name="Nakajima N."/>
            <person name="Kawachi M."/>
        </authorList>
    </citation>
    <scope>NUCLEOTIDE SEQUENCE [LARGE SCALE GENOMIC DNA]</scope>
    <source>
        <strain evidence="11 12">NIES-35</strain>
    </source>
</reference>